<evidence type="ECO:0000256" key="3">
    <source>
        <dbReference type="ARBA" id="ARBA00022884"/>
    </source>
</evidence>
<sequence>MVYDDLDLEQAQIRVRRGGSSGGHLGLTSIINSMGTQDFYRVRIGIGRPPGRMNPAAYVLQRLKKKELESISFAVNDAADAVEEIIQSGLEKAMNKYN</sequence>
<dbReference type="GO" id="GO:0004045">
    <property type="term" value="F:peptidyl-tRNA hydrolase activity"/>
    <property type="evidence" value="ECO:0007669"/>
    <property type="project" value="InterPro"/>
</dbReference>
<proteinExistence type="predicted"/>
<evidence type="ECO:0000256" key="1">
    <source>
        <dbReference type="ARBA" id="ARBA00022555"/>
    </source>
</evidence>
<evidence type="ECO:0000313" key="4">
    <source>
        <dbReference type="EMBL" id="KKM73198.1"/>
    </source>
</evidence>
<evidence type="ECO:0008006" key="5">
    <source>
        <dbReference type="Google" id="ProtNLM"/>
    </source>
</evidence>
<dbReference type="InterPro" id="IPR001328">
    <property type="entry name" value="Pept_tRNA_hydro"/>
</dbReference>
<accession>A0A0F9JU13</accession>
<dbReference type="PANTHER" id="PTHR17224">
    <property type="entry name" value="PEPTIDYL-TRNA HYDROLASE"/>
    <property type="match status" value="1"/>
</dbReference>
<dbReference type="Pfam" id="PF01195">
    <property type="entry name" value="Pept_tRNA_hydro"/>
    <property type="match status" value="1"/>
</dbReference>
<evidence type="ECO:0000256" key="2">
    <source>
        <dbReference type="ARBA" id="ARBA00022801"/>
    </source>
</evidence>
<keyword evidence="2" id="KW-0378">Hydrolase</keyword>
<keyword evidence="3" id="KW-0694">RNA-binding</keyword>
<gene>
    <name evidence="4" type="ORF">LCGC14_1412900</name>
</gene>
<name>A0A0F9JU13_9ZZZZ</name>
<keyword evidence="1" id="KW-0820">tRNA-binding</keyword>
<dbReference type="SUPFAM" id="SSF53178">
    <property type="entry name" value="Peptidyl-tRNA hydrolase-like"/>
    <property type="match status" value="1"/>
</dbReference>
<reference evidence="4" key="1">
    <citation type="journal article" date="2015" name="Nature">
        <title>Complex archaea that bridge the gap between prokaryotes and eukaryotes.</title>
        <authorList>
            <person name="Spang A."/>
            <person name="Saw J.H."/>
            <person name="Jorgensen S.L."/>
            <person name="Zaremba-Niedzwiedzka K."/>
            <person name="Martijn J."/>
            <person name="Lind A.E."/>
            <person name="van Eijk R."/>
            <person name="Schleper C."/>
            <person name="Guy L."/>
            <person name="Ettema T.J."/>
        </authorList>
    </citation>
    <scope>NUCLEOTIDE SEQUENCE</scope>
</reference>
<dbReference type="PANTHER" id="PTHR17224:SF1">
    <property type="entry name" value="PEPTIDYL-TRNA HYDROLASE"/>
    <property type="match status" value="1"/>
</dbReference>
<organism evidence="4">
    <name type="scientific">marine sediment metagenome</name>
    <dbReference type="NCBI Taxonomy" id="412755"/>
    <lineage>
        <taxon>unclassified sequences</taxon>
        <taxon>metagenomes</taxon>
        <taxon>ecological metagenomes</taxon>
    </lineage>
</organism>
<protein>
    <recommendedName>
        <fullName evidence="5">Peptidyl-tRNA hydrolase</fullName>
    </recommendedName>
</protein>
<comment type="caution">
    <text evidence="4">The sequence shown here is derived from an EMBL/GenBank/DDBJ whole genome shotgun (WGS) entry which is preliminary data.</text>
</comment>
<dbReference type="InterPro" id="IPR036416">
    <property type="entry name" value="Pept_tRNA_hydro_sf"/>
</dbReference>
<dbReference type="AlphaFoldDB" id="A0A0F9JU13"/>
<dbReference type="Gene3D" id="3.40.50.1470">
    <property type="entry name" value="Peptidyl-tRNA hydrolase"/>
    <property type="match status" value="1"/>
</dbReference>
<dbReference type="GO" id="GO:0000049">
    <property type="term" value="F:tRNA binding"/>
    <property type="evidence" value="ECO:0007669"/>
    <property type="project" value="UniProtKB-KW"/>
</dbReference>
<dbReference type="EMBL" id="LAZR01009343">
    <property type="protein sequence ID" value="KKM73198.1"/>
    <property type="molecule type" value="Genomic_DNA"/>
</dbReference>